<proteinExistence type="predicted"/>
<reference evidence="1" key="1">
    <citation type="submission" date="2020-05" db="EMBL/GenBank/DDBJ databases">
        <title>Large-scale comparative analyses of tick genomes elucidate their genetic diversity and vector capacities.</title>
        <authorList>
            <person name="Jia N."/>
            <person name="Wang J."/>
            <person name="Shi W."/>
            <person name="Du L."/>
            <person name="Sun Y."/>
            <person name="Zhan W."/>
            <person name="Jiang J."/>
            <person name="Wang Q."/>
            <person name="Zhang B."/>
            <person name="Ji P."/>
            <person name="Sakyi L.B."/>
            <person name="Cui X."/>
            <person name="Yuan T."/>
            <person name="Jiang B."/>
            <person name="Yang W."/>
            <person name="Lam T.T.-Y."/>
            <person name="Chang Q."/>
            <person name="Ding S."/>
            <person name="Wang X."/>
            <person name="Zhu J."/>
            <person name="Ruan X."/>
            <person name="Zhao L."/>
            <person name="Wei J."/>
            <person name="Que T."/>
            <person name="Du C."/>
            <person name="Cheng J."/>
            <person name="Dai P."/>
            <person name="Han X."/>
            <person name="Huang E."/>
            <person name="Gao Y."/>
            <person name="Liu J."/>
            <person name="Shao H."/>
            <person name="Ye R."/>
            <person name="Li L."/>
            <person name="Wei W."/>
            <person name="Wang X."/>
            <person name="Wang C."/>
            <person name="Yang T."/>
            <person name="Huo Q."/>
            <person name="Li W."/>
            <person name="Guo W."/>
            <person name="Chen H."/>
            <person name="Zhou L."/>
            <person name="Ni X."/>
            <person name="Tian J."/>
            <person name="Zhou Y."/>
            <person name="Sheng Y."/>
            <person name="Liu T."/>
            <person name="Pan Y."/>
            <person name="Xia L."/>
            <person name="Li J."/>
            <person name="Zhao F."/>
            <person name="Cao W."/>
        </authorList>
    </citation>
    <scope>NUCLEOTIDE SEQUENCE</scope>
    <source>
        <strain evidence="1">Dsil-2018</strain>
    </source>
</reference>
<dbReference type="Proteomes" id="UP000821865">
    <property type="component" value="Chromosome 5"/>
</dbReference>
<keyword evidence="2" id="KW-1185">Reference proteome</keyword>
<organism evidence="1 2">
    <name type="scientific">Dermacentor silvarum</name>
    <name type="common">Tick</name>
    <dbReference type="NCBI Taxonomy" id="543639"/>
    <lineage>
        <taxon>Eukaryota</taxon>
        <taxon>Metazoa</taxon>
        <taxon>Ecdysozoa</taxon>
        <taxon>Arthropoda</taxon>
        <taxon>Chelicerata</taxon>
        <taxon>Arachnida</taxon>
        <taxon>Acari</taxon>
        <taxon>Parasitiformes</taxon>
        <taxon>Ixodida</taxon>
        <taxon>Ixodoidea</taxon>
        <taxon>Ixodidae</taxon>
        <taxon>Rhipicephalinae</taxon>
        <taxon>Dermacentor</taxon>
    </lineage>
</organism>
<evidence type="ECO:0000313" key="1">
    <source>
        <dbReference type="EMBL" id="KAH7949712.1"/>
    </source>
</evidence>
<sequence length="134" mass="15014">MLDSGVPLDVAQKVSDVNVEPLGDTPYQRLNQKILERTMQAKRIRFQQLLNGGQLHDRWPSLLAVLDELSLDSLAAFADIVYEIISPAVTTASETPDTSAVSRLEERINELTASIATLQTPSRYQHSRDPRRRS</sequence>
<name>A0ACB8CRU4_DERSI</name>
<comment type="caution">
    <text evidence="1">The sequence shown here is derived from an EMBL/GenBank/DDBJ whole genome shotgun (WGS) entry which is preliminary data.</text>
</comment>
<protein>
    <submittedName>
        <fullName evidence="1">Uncharacterized protein</fullName>
    </submittedName>
</protein>
<gene>
    <name evidence="1" type="ORF">HPB49_014256</name>
</gene>
<accession>A0ACB8CRU4</accession>
<evidence type="ECO:0000313" key="2">
    <source>
        <dbReference type="Proteomes" id="UP000821865"/>
    </source>
</evidence>
<dbReference type="EMBL" id="CM023474">
    <property type="protein sequence ID" value="KAH7949712.1"/>
    <property type="molecule type" value="Genomic_DNA"/>
</dbReference>